<comment type="caution">
    <text evidence="1">The sequence shown here is derived from an EMBL/GenBank/DDBJ whole genome shotgun (WGS) entry which is preliminary data.</text>
</comment>
<keyword evidence="2" id="KW-1185">Reference proteome</keyword>
<gene>
    <name evidence="1" type="ORF">LTS18_000718</name>
</gene>
<feature type="non-terminal residue" evidence="1">
    <location>
        <position position="367"/>
    </location>
</feature>
<dbReference type="EMBL" id="JAWDJW010005325">
    <property type="protein sequence ID" value="KAK3068304.1"/>
    <property type="molecule type" value="Genomic_DNA"/>
</dbReference>
<proteinExistence type="predicted"/>
<sequence>MRQGKISALIHNSAAFPDLDYCEVEVHFQEVIDLTQGGTEIVPGSTLIVSRRAFKNNSSKYYINGKNSDFTAVTTLLKDRGVDLDHKRFLILQGEVESIAQMKPKAANEHDDGLLEYLEDIIGTSKYKTPIEEAAAETETLNEVCQEKNSRVQHVEKEKNSLEDKKNKALAFIRDENELAAKQSALYQMLIQESNDTLQATQEAATQAQEALDEEVRKHEGSEEGIKRLEKQYKAGTKQFETLEKQTQAVLKEMAKLDKETVKFEEKRKFLVNKQKKLEKTLETSKFAAREAETLMKQSADDVERNTAQIAELEEEMKGEEKELATIRNSLKGKTQGLSDEIAAKQKSLEPWSAKINEKQSAMAVAQ</sequence>
<dbReference type="Proteomes" id="UP001186974">
    <property type="component" value="Unassembled WGS sequence"/>
</dbReference>
<name>A0ACC3DFF6_9PEZI</name>
<evidence type="ECO:0000313" key="1">
    <source>
        <dbReference type="EMBL" id="KAK3068304.1"/>
    </source>
</evidence>
<protein>
    <submittedName>
        <fullName evidence="1">Uncharacterized protein</fullName>
    </submittedName>
</protein>
<reference evidence="1" key="1">
    <citation type="submission" date="2024-09" db="EMBL/GenBank/DDBJ databases">
        <title>Black Yeasts Isolated from many extreme environments.</title>
        <authorList>
            <person name="Coleine C."/>
            <person name="Stajich J.E."/>
            <person name="Selbmann L."/>
        </authorList>
    </citation>
    <scope>NUCLEOTIDE SEQUENCE</scope>
    <source>
        <strain evidence="1">CCFEE 5737</strain>
    </source>
</reference>
<evidence type="ECO:0000313" key="2">
    <source>
        <dbReference type="Proteomes" id="UP001186974"/>
    </source>
</evidence>
<organism evidence="1 2">
    <name type="scientific">Coniosporium uncinatum</name>
    <dbReference type="NCBI Taxonomy" id="93489"/>
    <lineage>
        <taxon>Eukaryota</taxon>
        <taxon>Fungi</taxon>
        <taxon>Dikarya</taxon>
        <taxon>Ascomycota</taxon>
        <taxon>Pezizomycotina</taxon>
        <taxon>Dothideomycetes</taxon>
        <taxon>Dothideomycetes incertae sedis</taxon>
        <taxon>Coniosporium</taxon>
    </lineage>
</organism>
<accession>A0ACC3DFF6</accession>